<organism evidence="2 3">
    <name type="scientific">Trifolium medium</name>
    <dbReference type="NCBI Taxonomy" id="97028"/>
    <lineage>
        <taxon>Eukaryota</taxon>
        <taxon>Viridiplantae</taxon>
        <taxon>Streptophyta</taxon>
        <taxon>Embryophyta</taxon>
        <taxon>Tracheophyta</taxon>
        <taxon>Spermatophyta</taxon>
        <taxon>Magnoliopsida</taxon>
        <taxon>eudicotyledons</taxon>
        <taxon>Gunneridae</taxon>
        <taxon>Pentapetalae</taxon>
        <taxon>rosids</taxon>
        <taxon>fabids</taxon>
        <taxon>Fabales</taxon>
        <taxon>Fabaceae</taxon>
        <taxon>Papilionoideae</taxon>
        <taxon>50 kb inversion clade</taxon>
        <taxon>NPAAA clade</taxon>
        <taxon>Hologalegina</taxon>
        <taxon>IRL clade</taxon>
        <taxon>Trifolieae</taxon>
        <taxon>Trifolium</taxon>
    </lineage>
</organism>
<evidence type="ECO:0000313" key="2">
    <source>
        <dbReference type="EMBL" id="MCI81978.1"/>
    </source>
</evidence>
<dbReference type="Proteomes" id="UP000265520">
    <property type="component" value="Unassembled WGS sequence"/>
</dbReference>
<dbReference type="EMBL" id="LXQA011032034">
    <property type="protein sequence ID" value="MCI81978.1"/>
    <property type="molecule type" value="Genomic_DNA"/>
</dbReference>
<keyword evidence="3" id="KW-1185">Reference proteome</keyword>
<feature type="non-terminal residue" evidence="2">
    <location>
        <position position="1"/>
    </location>
</feature>
<proteinExistence type="predicted"/>
<sequence>NRDKSVGPPPNSVTTGGGFRPGIVLGFLFRCLGGGGGGGSSSSSLSSCWNSALISASTTSTC</sequence>
<protein>
    <submittedName>
        <fullName evidence="2">Uncharacterized protein</fullName>
    </submittedName>
</protein>
<evidence type="ECO:0000256" key="1">
    <source>
        <dbReference type="SAM" id="MobiDB-lite"/>
    </source>
</evidence>
<name>A0A392V118_9FABA</name>
<feature type="region of interest" description="Disordered" evidence="1">
    <location>
        <begin position="1"/>
        <end position="20"/>
    </location>
</feature>
<accession>A0A392V118</accession>
<reference evidence="2 3" key="1">
    <citation type="journal article" date="2018" name="Front. Plant Sci.">
        <title>Red Clover (Trifolium pratense) and Zigzag Clover (T. medium) - A Picture of Genomic Similarities and Differences.</title>
        <authorList>
            <person name="Dluhosova J."/>
            <person name="Istvanek J."/>
            <person name="Nedelnik J."/>
            <person name="Repkova J."/>
        </authorList>
    </citation>
    <scope>NUCLEOTIDE SEQUENCE [LARGE SCALE GENOMIC DNA]</scope>
    <source>
        <strain evidence="3">cv. 10/8</strain>
        <tissue evidence="2">Leaf</tissue>
    </source>
</reference>
<evidence type="ECO:0000313" key="3">
    <source>
        <dbReference type="Proteomes" id="UP000265520"/>
    </source>
</evidence>
<dbReference type="AlphaFoldDB" id="A0A392V118"/>
<comment type="caution">
    <text evidence="2">The sequence shown here is derived from an EMBL/GenBank/DDBJ whole genome shotgun (WGS) entry which is preliminary data.</text>
</comment>